<dbReference type="Proteomes" id="UP000032707">
    <property type="component" value="Unassembled WGS sequence"/>
</dbReference>
<sequence>MTLKDAPRYKPKRHIPSAKQTARRSNPAGKSNILSILHQPVLQTD</sequence>
<proteinExistence type="predicted"/>
<organism evidence="2 3">
    <name type="scientific">Neisseria meningitidis serogroup B / serotype 15 (strain H44/76)</name>
    <dbReference type="NCBI Taxonomy" id="909420"/>
    <lineage>
        <taxon>Bacteria</taxon>
        <taxon>Pseudomonadati</taxon>
        <taxon>Pseudomonadota</taxon>
        <taxon>Betaproteobacteria</taxon>
        <taxon>Neisseriales</taxon>
        <taxon>Neisseriaceae</taxon>
        <taxon>Neisseria</taxon>
    </lineage>
</organism>
<dbReference type="AlphaFoldDB" id="E6MXG7"/>
<gene>
    <name evidence="2" type="ORF">NMH_1372</name>
</gene>
<dbReference type="PATRIC" id="fig|909420.4.peg.1401"/>
<name>E6MXG7_NEIMH</name>
<evidence type="ECO:0000256" key="1">
    <source>
        <dbReference type="SAM" id="MobiDB-lite"/>
    </source>
</evidence>
<evidence type="ECO:0000313" key="3">
    <source>
        <dbReference type="Proteomes" id="UP000032707"/>
    </source>
</evidence>
<comment type="caution">
    <text evidence="2">The sequence shown here is derived from an EMBL/GenBank/DDBJ whole genome shotgun (WGS) entry which is preliminary data.</text>
</comment>
<dbReference type="EMBL" id="AEQZ01000022">
    <property type="protein sequence ID" value="EFV63736.1"/>
    <property type="molecule type" value="Genomic_DNA"/>
</dbReference>
<reference evidence="2 3" key="1">
    <citation type="journal article" date="2011" name="J. Bacteriol.">
        <title>Genome sequence of Neisseria meningitidis serogroup B strain H44/76.</title>
        <authorList>
            <person name="Piet J.R."/>
            <person name="Huis In 't Veld R.A."/>
            <person name="van Schaik B.D."/>
            <person name="van Kampen A.H."/>
            <person name="Baas F."/>
            <person name="van de Beek D."/>
            <person name="Pannekoek Y."/>
            <person name="van der Ende A."/>
        </authorList>
    </citation>
    <scope>NUCLEOTIDE SEQUENCE [LARGE SCALE GENOMIC DNA]</scope>
    <source>
        <strain evidence="2 3">H44/76</strain>
    </source>
</reference>
<accession>E6MXG7</accession>
<evidence type="ECO:0000313" key="2">
    <source>
        <dbReference type="EMBL" id="EFV63736.1"/>
    </source>
</evidence>
<feature type="region of interest" description="Disordered" evidence="1">
    <location>
        <begin position="1"/>
        <end position="45"/>
    </location>
</feature>
<feature type="compositionally biased region" description="Polar residues" evidence="1">
    <location>
        <begin position="18"/>
        <end position="34"/>
    </location>
</feature>
<protein>
    <submittedName>
        <fullName evidence="2">Uncharacterized protein</fullName>
    </submittedName>
</protein>